<dbReference type="InterPro" id="IPR003960">
    <property type="entry name" value="ATPase_AAA_CS"/>
</dbReference>
<keyword evidence="2" id="KW-0547">Nucleotide-binding</keyword>
<evidence type="ECO:0000313" key="8">
    <source>
        <dbReference type="EMBL" id="KAL0286685.1"/>
    </source>
</evidence>
<dbReference type="Pfam" id="PF00004">
    <property type="entry name" value="AAA"/>
    <property type="match status" value="1"/>
</dbReference>
<evidence type="ECO:0000256" key="2">
    <source>
        <dbReference type="ARBA" id="ARBA00022741"/>
    </source>
</evidence>
<dbReference type="GO" id="GO:0005741">
    <property type="term" value="C:mitochondrial outer membrane"/>
    <property type="evidence" value="ECO:0007669"/>
    <property type="project" value="UniProtKB-SubCell"/>
</dbReference>
<gene>
    <name evidence="8" type="ORF">Sangu_2471800</name>
</gene>
<keyword evidence="4" id="KW-0067">ATP-binding</keyword>
<dbReference type="SMART" id="SM00382">
    <property type="entry name" value="AAA"/>
    <property type="match status" value="1"/>
</dbReference>
<dbReference type="PROSITE" id="PS00674">
    <property type="entry name" value="AAA"/>
    <property type="match status" value="1"/>
</dbReference>
<feature type="region of interest" description="Disordered" evidence="6">
    <location>
        <begin position="332"/>
        <end position="362"/>
    </location>
</feature>
<evidence type="ECO:0000256" key="6">
    <source>
        <dbReference type="SAM" id="MobiDB-lite"/>
    </source>
</evidence>
<dbReference type="InterPro" id="IPR056653">
    <property type="entry name" value="DUF7751"/>
</dbReference>
<dbReference type="GO" id="GO:0005524">
    <property type="term" value="F:ATP binding"/>
    <property type="evidence" value="ECO:0007669"/>
    <property type="project" value="UniProtKB-KW"/>
</dbReference>
<proteinExistence type="predicted"/>
<feature type="domain" description="AAA+ ATPase" evidence="7">
    <location>
        <begin position="791"/>
        <end position="926"/>
    </location>
</feature>
<evidence type="ECO:0000256" key="3">
    <source>
        <dbReference type="ARBA" id="ARBA00022787"/>
    </source>
</evidence>
<keyword evidence="5" id="KW-0496">Mitochondrion</keyword>
<organism evidence="8">
    <name type="scientific">Sesamum angustifolium</name>
    <dbReference type="NCBI Taxonomy" id="2727405"/>
    <lineage>
        <taxon>Eukaryota</taxon>
        <taxon>Viridiplantae</taxon>
        <taxon>Streptophyta</taxon>
        <taxon>Embryophyta</taxon>
        <taxon>Tracheophyta</taxon>
        <taxon>Spermatophyta</taxon>
        <taxon>Magnoliopsida</taxon>
        <taxon>eudicotyledons</taxon>
        <taxon>Gunneridae</taxon>
        <taxon>Pentapetalae</taxon>
        <taxon>asterids</taxon>
        <taxon>lamiids</taxon>
        <taxon>Lamiales</taxon>
        <taxon>Pedaliaceae</taxon>
        <taxon>Sesamum</taxon>
    </lineage>
</organism>
<keyword evidence="3" id="KW-0472">Membrane</keyword>
<dbReference type="Pfam" id="PF24933">
    <property type="entry name" value="DUF7751"/>
    <property type="match status" value="1"/>
</dbReference>
<dbReference type="Pfam" id="PF17862">
    <property type="entry name" value="AAA_lid_3"/>
    <property type="match status" value="1"/>
</dbReference>
<dbReference type="InterPro" id="IPR003593">
    <property type="entry name" value="AAA+_ATPase"/>
</dbReference>
<dbReference type="InterPro" id="IPR041569">
    <property type="entry name" value="AAA_lid_3"/>
</dbReference>
<dbReference type="Gene3D" id="1.10.8.60">
    <property type="match status" value="1"/>
</dbReference>
<feature type="compositionally biased region" description="Low complexity" evidence="6">
    <location>
        <begin position="335"/>
        <end position="350"/>
    </location>
</feature>
<evidence type="ECO:0000256" key="1">
    <source>
        <dbReference type="ARBA" id="ARBA00004572"/>
    </source>
</evidence>
<accession>A0AAW2IWY0</accession>
<dbReference type="SUPFAM" id="SSF52540">
    <property type="entry name" value="P-loop containing nucleoside triphosphate hydrolases"/>
    <property type="match status" value="1"/>
</dbReference>
<protein>
    <submittedName>
        <fullName evidence="8">Spastin</fullName>
    </submittedName>
</protein>
<feature type="compositionally biased region" description="Basic and acidic residues" evidence="6">
    <location>
        <begin position="352"/>
        <end position="362"/>
    </location>
</feature>
<dbReference type="GO" id="GO:0016887">
    <property type="term" value="F:ATP hydrolysis activity"/>
    <property type="evidence" value="ECO:0007669"/>
    <property type="project" value="InterPro"/>
</dbReference>
<dbReference type="InterPro" id="IPR051701">
    <property type="entry name" value="Mito_OM_Translocase_MSP1"/>
</dbReference>
<reference evidence="8" key="1">
    <citation type="submission" date="2020-06" db="EMBL/GenBank/DDBJ databases">
        <authorList>
            <person name="Li T."/>
            <person name="Hu X."/>
            <person name="Zhang T."/>
            <person name="Song X."/>
            <person name="Zhang H."/>
            <person name="Dai N."/>
            <person name="Sheng W."/>
            <person name="Hou X."/>
            <person name="Wei L."/>
        </authorList>
    </citation>
    <scope>NUCLEOTIDE SEQUENCE</scope>
    <source>
        <strain evidence="8">G01</strain>
        <tissue evidence="8">Leaf</tissue>
    </source>
</reference>
<dbReference type="EMBL" id="JACGWK010001523">
    <property type="protein sequence ID" value="KAL0286685.1"/>
    <property type="molecule type" value="Genomic_DNA"/>
</dbReference>
<evidence type="ECO:0000256" key="4">
    <source>
        <dbReference type="ARBA" id="ARBA00022840"/>
    </source>
</evidence>
<sequence>MYARRIKYKNQRWNYVVRQGKYSCSSNCRDYSVGQRLSPAPRASSLIERYLSNSSVLLGLAPERRSTRLYWRSDISWRNCLLRFYSSEGDGRNASEDKRAPTKDVADCDKEKIHKENTTDSARHSDAHARLGEQDQMEWLKNEKLAIENKKKESPFLSRRERFRNEFLRRVVPWEKITVSWDSFPYYLHDHTKKLLVECAASHLKHKKFTTDYGGRLTSSSGRILLQSIPGTELYRERLVRALARDLQVPLMVLDGNILAPYDFNEDESESDEENAETSESEAEDENDASNEEDYTSGGEARTDGSDDEVDIHASAEALRKLIPYNIEEFEKSVSGESETSSTSSTSESVEPSDKANRPLKKGDRVKYIGPSICIEANNRIVLGKIPTPDGPTNAYTVIRGRWVEEVKDEKTAENAAKPSVCWLHVKDIEHDLDAQTHDCYVAMEVLCEVLKSQQPLIVYFPDSSLWLSRAVSKSNRKEFVRKVQEMFDQLSGPVVLICGQNKVETGSKEKEKFTMILPNLGRLAKLYGFVKASSFEETYRGIKSQQTIWEDEIYKLFTNVMSIYPQRSVMICTILISQRIHEKNFNVLHCSFDSSPLDDFCYLPPVTISKALEEDLLRIFNKQIEEDRRIVISRSNLTEIHKVLEEHDLSCMDLLHVNTDGVILTKEKAEKVVGWAKSHHLSSCLLPSVKGDRLQVPRESLELAILRLKEQEAALKKPSQNLKNLAKDEYESNFVSAVVPPGEIGVKFDDVGALEDVKKALNELVILPMRRPELFSRGNLLRPLFLSALQRDITFWSPGTGKTLLAKALATEAGASFISITGSTLTSKWFGDAEKLTRALFSFASKLAPVIIFVDEVDSLLGARGGAFEHEATRRMRNEFMAAWDGLRSKDSQRILILGATNRPFDLDDAVIRRLPRRIYVDLPDAENRLKILKIMLARENLESGFPFEQLANATEGYSGSDLKNLCIAAAYRPVQELLEKESKGDKHDGLPVLRPLKLEDFTHSKAKVGPSVAYDAASMNELRKWNDQYGEGGSRRKSPFGF</sequence>
<evidence type="ECO:0000256" key="5">
    <source>
        <dbReference type="ARBA" id="ARBA00023128"/>
    </source>
</evidence>
<dbReference type="Gene3D" id="3.40.50.300">
    <property type="entry name" value="P-loop containing nucleotide triphosphate hydrolases"/>
    <property type="match status" value="1"/>
</dbReference>
<comment type="subcellular location">
    <subcellularLocation>
        <location evidence="1">Mitochondrion outer membrane</location>
        <topology evidence="1">Single-pass membrane protein</topology>
    </subcellularLocation>
</comment>
<feature type="region of interest" description="Disordered" evidence="6">
    <location>
        <begin position="263"/>
        <end position="308"/>
    </location>
</feature>
<feature type="compositionally biased region" description="Acidic residues" evidence="6">
    <location>
        <begin position="264"/>
        <end position="295"/>
    </location>
</feature>
<keyword evidence="3" id="KW-1000">Mitochondrion outer membrane</keyword>
<comment type="caution">
    <text evidence="8">The sequence shown here is derived from an EMBL/GenBank/DDBJ whole genome shotgun (WGS) entry which is preliminary data.</text>
</comment>
<evidence type="ECO:0000259" key="7">
    <source>
        <dbReference type="SMART" id="SM00382"/>
    </source>
</evidence>
<dbReference type="InterPro" id="IPR003959">
    <property type="entry name" value="ATPase_AAA_core"/>
</dbReference>
<reference evidence="8" key="2">
    <citation type="journal article" date="2024" name="Plant">
        <title>Genomic evolution and insights into agronomic trait innovations of Sesamum species.</title>
        <authorList>
            <person name="Miao H."/>
            <person name="Wang L."/>
            <person name="Qu L."/>
            <person name="Liu H."/>
            <person name="Sun Y."/>
            <person name="Le M."/>
            <person name="Wang Q."/>
            <person name="Wei S."/>
            <person name="Zheng Y."/>
            <person name="Lin W."/>
            <person name="Duan Y."/>
            <person name="Cao H."/>
            <person name="Xiong S."/>
            <person name="Wang X."/>
            <person name="Wei L."/>
            <person name="Li C."/>
            <person name="Ma Q."/>
            <person name="Ju M."/>
            <person name="Zhao R."/>
            <person name="Li G."/>
            <person name="Mu C."/>
            <person name="Tian Q."/>
            <person name="Mei H."/>
            <person name="Zhang T."/>
            <person name="Gao T."/>
            <person name="Zhang H."/>
        </authorList>
    </citation>
    <scope>NUCLEOTIDE SEQUENCE</scope>
    <source>
        <strain evidence="8">G01</strain>
    </source>
</reference>
<name>A0AAW2IWY0_9LAMI</name>
<dbReference type="PANTHER" id="PTHR45644">
    <property type="entry name" value="AAA ATPASE, PUTATIVE (AFU_ORTHOLOGUE AFUA_2G12920)-RELATED-RELATED"/>
    <property type="match status" value="1"/>
</dbReference>
<dbReference type="AlphaFoldDB" id="A0AAW2IWY0"/>
<dbReference type="PANTHER" id="PTHR45644:SF56">
    <property type="entry name" value="AAA ATPASE, PUTATIVE (AFU_ORTHOLOGUE AFUA_2G12920)-RELATED"/>
    <property type="match status" value="1"/>
</dbReference>
<dbReference type="InterPro" id="IPR027417">
    <property type="entry name" value="P-loop_NTPase"/>
</dbReference>